<proteinExistence type="predicted"/>
<protein>
    <submittedName>
        <fullName evidence="2">Uncharacterized protein</fullName>
    </submittedName>
</protein>
<name>A0A9D3X782_9SAUR</name>
<comment type="caution">
    <text evidence="2">The sequence shown here is derived from an EMBL/GenBank/DDBJ whole genome shotgun (WGS) entry which is preliminary data.</text>
</comment>
<keyword evidence="3" id="KW-1185">Reference proteome</keyword>
<evidence type="ECO:0000313" key="3">
    <source>
        <dbReference type="Proteomes" id="UP000827986"/>
    </source>
</evidence>
<evidence type="ECO:0000256" key="1">
    <source>
        <dbReference type="SAM" id="MobiDB-lite"/>
    </source>
</evidence>
<evidence type="ECO:0000313" key="2">
    <source>
        <dbReference type="EMBL" id="KAH1174143.1"/>
    </source>
</evidence>
<reference evidence="2" key="1">
    <citation type="submission" date="2021-09" db="EMBL/GenBank/DDBJ databases">
        <title>The genome of Mauremys mutica provides insights into the evolution of semi-aquatic lifestyle.</title>
        <authorList>
            <person name="Gong S."/>
            <person name="Gao Y."/>
        </authorList>
    </citation>
    <scope>NUCLEOTIDE SEQUENCE</scope>
    <source>
        <strain evidence="2">MM-2020</strain>
        <tissue evidence="2">Muscle</tissue>
    </source>
</reference>
<accession>A0A9D3X782</accession>
<dbReference type="EMBL" id="JAHDVG010000480">
    <property type="protein sequence ID" value="KAH1174143.1"/>
    <property type="molecule type" value="Genomic_DNA"/>
</dbReference>
<feature type="region of interest" description="Disordered" evidence="1">
    <location>
        <begin position="80"/>
        <end position="113"/>
    </location>
</feature>
<dbReference type="Proteomes" id="UP000827986">
    <property type="component" value="Unassembled WGS sequence"/>
</dbReference>
<gene>
    <name evidence="2" type="ORF">KIL84_002287</name>
</gene>
<organism evidence="2 3">
    <name type="scientific">Mauremys mutica</name>
    <name type="common">yellowpond turtle</name>
    <dbReference type="NCBI Taxonomy" id="74926"/>
    <lineage>
        <taxon>Eukaryota</taxon>
        <taxon>Metazoa</taxon>
        <taxon>Chordata</taxon>
        <taxon>Craniata</taxon>
        <taxon>Vertebrata</taxon>
        <taxon>Euteleostomi</taxon>
        <taxon>Archelosauria</taxon>
        <taxon>Testudinata</taxon>
        <taxon>Testudines</taxon>
        <taxon>Cryptodira</taxon>
        <taxon>Durocryptodira</taxon>
        <taxon>Testudinoidea</taxon>
        <taxon>Geoemydidae</taxon>
        <taxon>Geoemydinae</taxon>
        <taxon>Mauremys</taxon>
    </lineage>
</organism>
<sequence>MPTEAKMGFPDLFLEWSLLARVETSSAGGRVTETRRDERSAFPQGIAKLLHLPGHLSLEGFREQGESVAVGSLGVQSLFPSRDGGNCRDKQAKGANSPPCYTGATPRRGTSAT</sequence>
<dbReference type="AlphaFoldDB" id="A0A9D3X782"/>